<gene>
    <name evidence="2" type="ORF">GLOTRDRAFT_60567</name>
</gene>
<reference evidence="2 3" key="1">
    <citation type="journal article" date="2012" name="Science">
        <title>The Paleozoic origin of enzymatic lignin decomposition reconstructed from 31 fungal genomes.</title>
        <authorList>
            <person name="Floudas D."/>
            <person name="Binder M."/>
            <person name="Riley R."/>
            <person name="Barry K."/>
            <person name="Blanchette R.A."/>
            <person name="Henrissat B."/>
            <person name="Martinez A.T."/>
            <person name="Otillar R."/>
            <person name="Spatafora J.W."/>
            <person name="Yadav J.S."/>
            <person name="Aerts A."/>
            <person name="Benoit I."/>
            <person name="Boyd A."/>
            <person name="Carlson A."/>
            <person name="Copeland A."/>
            <person name="Coutinho P.M."/>
            <person name="de Vries R.P."/>
            <person name="Ferreira P."/>
            <person name="Findley K."/>
            <person name="Foster B."/>
            <person name="Gaskell J."/>
            <person name="Glotzer D."/>
            <person name="Gorecki P."/>
            <person name="Heitman J."/>
            <person name="Hesse C."/>
            <person name="Hori C."/>
            <person name="Igarashi K."/>
            <person name="Jurgens J.A."/>
            <person name="Kallen N."/>
            <person name="Kersten P."/>
            <person name="Kohler A."/>
            <person name="Kuees U."/>
            <person name="Kumar T.K.A."/>
            <person name="Kuo A."/>
            <person name="LaButti K."/>
            <person name="Larrondo L.F."/>
            <person name="Lindquist E."/>
            <person name="Ling A."/>
            <person name="Lombard V."/>
            <person name="Lucas S."/>
            <person name="Lundell T."/>
            <person name="Martin R."/>
            <person name="McLaughlin D.J."/>
            <person name="Morgenstern I."/>
            <person name="Morin E."/>
            <person name="Murat C."/>
            <person name="Nagy L.G."/>
            <person name="Nolan M."/>
            <person name="Ohm R.A."/>
            <person name="Patyshakuliyeva A."/>
            <person name="Rokas A."/>
            <person name="Ruiz-Duenas F.J."/>
            <person name="Sabat G."/>
            <person name="Salamov A."/>
            <person name="Samejima M."/>
            <person name="Schmutz J."/>
            <person name="Slot J.C."/>
            <person name="St John F."/>
            <person name="Stenlid J."/>
            <person name="Sun H."/>
            <person name="Sun S."/>
            <person name="Syed K."/>
            <person name="Tsang A."/>
            <person name="Wiebenga A."/>
            <person name="Young D."/>
            <person name="Pisabarro A."/>
            <person name="Eastwood D.C."/>
            <person name="Martin F."/>
            <person name="Cullen D."/>
            <person name="Grigoriev I.V."/>
            <person name="Hibbett D.S."/>
        </authorList>
    </citation>
    <scope>NUCLEOTIDE SEQUENCE [LARGE SCALE GENOMIC DNA]</scope>
    <source>
        <strain evidence="2 3">ATCC 11539</strain>
    </source>
</reference>
<dbReference type="Proteomes" id="UP000030669">
    <property type="component" value="Unassembled WGS sequence"/>
</dbReference>
<sequence>MLTIADHAWIKLKSVYLRVTLTRYTLAFFLLGVTHCLAQGMMQAFLFAADDQADSLVSSIIEQANATSFQKEFAWLTRPNGGYQLSLCTHVPTGDNSGSCEVVFPTIMMASDMNLAKPVTPLATLVDPSQVISIMGSNSSGVTLMMKATGKEVTLSQTCVKTLVYPDQVLRNSKREDLALLVAQFWLFSISFFGLLHDSIPHILAVLCTRVLTTGWSAYSIWRTTDIKQRFQHLIVDEDTPCYLQIFPEYFHTRLSFQISDLVLNVTALLCASYLGWHLVKSYSSHSFKRAGPPPAIVRIYRFVLAIYVCVQLLVFFLTTATGLWIDQLFNGDIARISSHTNVYKALFLFTVIVMIPWMATGWYSVRLEKKVFMAGFIILAFVLIACWGTMFYSLVYRWTFIQWPFFACMTVSSFIGLTACVVLGIVCWLNFNKGLAHWLYVEGVLANSDFEPEVFPHDAEKQSFPGY</sequence>
<keyword evidence="3" id="KW-1185">Reference proteome</keyword>
<protein>
    <submittedName>
        <fullName evidence="2">Uncharacterized protein</fullName>
    </submittedName>
</protein>
<feature type="transmembrane region" description="Helical" evidence="1">
    <location>
        <begin position="347"/>
        <end position="366"/>
    </location>
</feature>
<accession>S7Q6W7</accession>
<feature type="transmembrane region" description="Helical" evidence="1">
    <location>
        <begin position="178"/>
        <end position="196"/>
    </location>
</feature>
<keyword evidence="1" id="KW-0472">Membrane</keyword>
<keyword evidence="1" id="KW-0812">Transmembrane</keyword>
<feature type="transmembrane region" description="Helical" evidence="1">
    <location>
        <begin position="407"/>
        <end position="432"/>
    </location>
</feature>
<dbReference type="EMBL" id="KB469301">
    <property type="protein sequence ID" value="EPQ55781.1"/>
    <property type="molecule type" value="Genomic_DNA"/>
</dbReference>
<proteinExistence type="predicted"/>
<dbReference type="eggNOG" id="ENOG502SHSE">
    <property type="taxonomic scope" value="Eukaryota"/>
</dbReference>
<dbReference type="GO" id="GO:0005794">
    <property type="term" value="C:Golgi apparatus"/>
    <property type="evidence" value="ECO:0007669"/>
    <property type="project" value="TreeGrafter"/>
</dbReference>
<keyword evidence="1" id="KW-1133">Transmembrane helix</keyword>
<dbReference type="InterPro" id="IPR040410">
    <property type="entry name" value="UPF0658_Golgi"/>
</dbReference>
<evidence type="ECO:0000313" key="3">
    <source>
        <dbReference type="Proteomes" id="UP000030669"/>
    </source>
</evidence>
<dbReference type="PANTHER" id="PTHR34391:SF2">
    <property type="entry name" value="TRP C-TERMINAL DOMAIN-CONTAINING PROTEIN"/>
    <property type="match status" value="1"/>
</dbReference>
<dbReference type="OMA" id="FIEWPFF"/>
<dbReference type="OrthoDB" id="2684482at2759"/>
<feature type="transmembrane region" description="Helical" evidence="1">
    <location>
        <begin position="372"/>
        <end position="395"/>
    </location>
</feature>
<dbReference type="PANTHER" id="PTHR34391">
    <property type="entry name" value="UPF0658 GOLGI APPARATUS MEMBRANE PROTEIN C1952.10C-RELATED"/>
    <property type="match status" value="1"/>
</dbReference>
<dbReference type="KEGG" id="gtr:GLOTRDRAFT_60567"/>
<dbReference type="GeneID" id="19307368"/>
<dbReference type="HOGENOM" id="CLU_021809_2_0_1"/>
<dbReference type="AlphaFoldDB" id="S7Q6W7"/>
<organism evidence="2 3">
    <name type="scientific">Gloeophyllum trabeum (strain ATCC 11539 / FP-39264 / Madison 617)</name>
    <name type="common">Brown rot fungus</name>
    <dbReference type="NCBI Taxonomy" id="670483"/>
    <lineage>
        <taxon>Eukaryota</taxon>
        <taxon>Fungi</taxon>
        <taxon>Dikarya</taxon>
        <taxon>Basidiomycota</taxon>
        <taxon>Agaricomycotina</taxon>
        <taxon>Agaricomycetes</taxon>
        <taxon>Gloeophyllales</taxon>
        <taxon>Gloeophyllaceae</taxon>
        <taxon>Gloeophyllum</taxon>
    </lineage>
</organism>
<feature type="transmembrane region" description="Helical" evidence="1">
    <location>
        <begin position="300"/>
        <end position="326"/>
    </location>
</feature>
<evidence type="ECO:0000313" key="2">
    <source>
        <dbReference type="EMBL" id="EPQ55781.1"/>
    </source>
</evidence>
<dbReference type="RefSeq" id="XP_007865819.1">
    <property type="nucleotide sequence ID" value="XM_007867628.1"/>
</dbReference>
<feature type="transmembrane region" description="Helical" evidence="1">
    <location>
        <begin position="21"/>
        <end position="38"/>
    </location>
</feature>
<evidence type="ECO:0000256" key="1">
    <source>
        <dbReference type="SAM" id="Phobius"/>
    </source>
</evidence>
<name>S7Q6W7_GLOTA</name>
<feature type="transmembrane region" description="Helical" evidence="1">
    <location>
        <begin position="202"/>
        <end position="222"/>
    </location>
</feature>